<dbReference type="EMBL" id="AVOT02016993">
    <property type="protein sequence ID" value="MBW0502750.1"/>
    <property type="molecule type" value="Genomic_DNA"/>
</dbReference>
<proteinExistence type="predicted"/>
<dbReference type="Proteomes" id="UP000765509">
    <property type="component" value="Unassembled WGS sequence"/>
</dbReference>
<dbReference type="OrthoDB" id="2505141at2759"/>
<evidence type="ECO:0000313" key="1">
    <source>
        <dbReference type="EMBL" id="MBW0502750.1"/>
    </source>
</evidence>
<dbReference type="AlphaFoldDB" id="A0A9Q3HI80"/>
<comment type="caution">
    <text evidence="1">The sequence shown here is derived from an EMBL/GenBank/DDBJ whole genome shotgun (WGS) entry which is preliminary data.</text>
</comment>
<accession>A0A9Q3HI80</accession>
<evidence type="ECO:0000313" key="2">
    <source>
        <dbReference type="Proteomes" id="UP000765509"/>
    </source>
</evidence>
<gene>
    <name evidence="1" type="ORF">O181_042465</name>
</gene>
<organism evidence="1 2">
    <name type="scientific">Austropuccinia psidii MF-1</name>
    <dbReference type="NCBI Taxonomy" id="1389203"/>
    <lineage>
        <taxon>Eukaryota</taxon>
        <taxon>Fungi</taxon>
        <taxon>Dikarya</taxon>
        <taxon>Basidiomycota</taxon>
        <taxon>Pucciniomycotina</taxon>
        <taxon>Pucciniomycetes</taxon>
        <taxon>Pucciniales</taxon>
        <taxon>Sphaerophragmiaceae</taxon>
        <taxon>Austropuccinia</taxon>
    </lineage>
</organism>
<name>A0A9Q3HI80_9BASI</name>
<keyword evidence="2" id="KW-1185">Reference proteome</keyword>
<reference evidence="1" key="1">
    <citation type="submission" date="2021-03" db="EMBL/GenBank/DDBJ databases">
        <title>Draft genome sequence of rust myrtle Austropuccinia psidii MF-1, a brazilian biotype.</title>
        <authorList>
            <person name="Quecine M.C."/>
            <person name="Pachon D.M.R."/>
            <person name="Bonatelli M.L."/>
            <person name="Correr F.H."/>
            <person name="Franceschini L.M."/>
            <person name="Leite T.F."/>
            <person name="Margarido G.R.A."/>
            <person name="Almeida C.A."/>
            <person name="Ferrarezi J.A."/>
            <person name="Labate C.A."/>
        </authorList>
    </citation>
    <scope>NUCLEOTIDE SEQUENCE</scope>
    <source>
        <strain evidence="1">MF-1</strain>
    </source>
</reference>
<sequence>MKIGAIEETMMSKFGQLQRLEAFGMVFEELNVNKEVKQTSKKKEINNNTYINLLQHLQKKRPQIKDYRNLPHSMEDQVLTNYVTEFTNIEWHFGLKISKNLPKNIIYINTEQGDIKFAKVIYILDLGSKKIHQGPVVVVQWLDCVREYEVGFERVEFFLNSWKVKHVRVASFWGFVSLSEIRGFAAYLNLPAWKLGRKEPTVFAQAINKFV</sequence>
<protein>
    <submittedName>
        <fullName evidence="1">Uncharacterized protein</fullName>
    </submittedName>
</protein>